<dbReference type="Proteomes" id="UP001305414">
    <property type="component" value="Unassembled WGS sequence"/>
</dbReference>
<sequence length="283" mass="30568">MENPKHYEAQAETAADDHEVPPPPYQNTDYSTNNYPPSEPAPSYHDGESSAAAGPISGVNSKFPPALNAYYKWGFTKTFYLGETKDTPRLAGRWHSRLSKKPELELFDGPDDKGALLATAHHGSISKSATTLTIPAREGVPHDTESQQVTMSCPKLLKSKTYAFAADVGVGKETRREEFEWRPSHGSEVREVGGLRWGWKLVRLSESVGGGGDRATRELGSTSDGLEVVAAWAHNSSASMTKAFKFQLMGASLTGMLGERGAAVALISALWIWTIEVATSSAA</sequence>
<feature type="compositionally biased region" description="Polar residues" evidence="1">
    <location>
        <begin position="26"/>
        <end position="36"/>
    </location>
</feature>
<evidence type="ECO:0000313" key="2">
    <source>
        <dbReference type="EMBL" id="KAK5637032.1"/>
    </source>
</evidence>
<organism evidence="2 3">
    <name type="scientific">Xylaria bambusicola</name>
    <dbReference type="NCBI Taxonomy" id="326684"/>
    <lineage>
        <taxon>Eukaryota</taxon>
        <taxon>Fungi</taxon>
        <taxon>Dikarya</taxon>
        <taxon>Ascomycota</taxon>
        <taxon>Pezizomycotina</taxon>
        <taxon>Sordariomycetes</taxon>
        <taxon>Xylariomycetidae</taxon>
        <taxon>Xylariales</taxon>
        <taxon>Xylariaceae</taxon>
        <taxon>Xylaria</taxon>
    </lineage>
</organism>
<dbReference type="EMBL" id="JAWHQM010000089">
    <property type="protein sequence ID" value="KAK5637032.1"/>
    <property type="molecule type" value="Genomic_DNA"/>
</dbReference>
<comment type="caution">
    <text evidence="2">The sequence shown here is derived from an EMBL/GenBank/DDBJ whole genome shotgun (WGS) entry which is preliminary data.</text>
</comment>
<reference evidence="2 3" key="1">
    <citation type="submission" date="2023-10" db="EMBL/GenBank/DDBJ databases">
        <title>Draft genome sequence of Xylaria bambusicola isolate GMP-LS, the root and basal stem rot pathogen of sugarcane in Indonesia.</title>
        <authorList>
            <person name="Selvaraj P."/>
            <person name="Muralishankar V."/>
            <person name="Muruganantham S."/>
            <person name="Sp S."/>
            <person name="Haryani S."/>
            <person name="Lau K.J.X."/>
            <person name="Naqvi N.I."/>
        </authorList>
    </citation>
    <scope>NUCLEOTIDE SEQUENCE [LARGE SCALE GENOMIC DNA]</scope>
    <source>
        <strain evidence="2">GMP-LS</strain>
    </source>
</reference>
<feature type="compositionally biased region" description="Basic and acidic residues" evidence="1">
    <location>
        <begin position="1"/>
        <end position="20"/>
    </location>
</feature>
<evidence type="ECO:0000313" key="3">
    <source>
        <dbReference type="Proteomes" id="UP001305414"/>
    </source>
</evidence>
<name>A0AAN7UVQ2_9PEZI</name>
<gene>
    <name evidence="2" type="ORF">RRF57_012744</name>
</gene>
<evidence type="ECO:0000256" key="1">
    <source>
        <dbReference type="SAM" id="MobiDB-lite"/>
    </source>
</evidence>
<proteinExistence type="predicted"/>
<feature type="region of interest" description="Disordered" evidence="1">
    <location>
        <begin position="1"/>
        <end position="52"/>
    </location>
</feature>
<protein>
    <submittedName>
        <fullName evidence="2">Uncharacterized protein</fullName>
    </submittedName>
</protein>
<dbReference type="AlphaFoldDB" id="A0AAN7UVQ2"/>
<keyword evidence="3" id="KW-1185">Reference proteome</keyword>
<accession>A0AAN7UVQ2</accession>